<name>A0A6A5X3W0_9PLEO</name>
<evidence type="ECO:0000313" key="2">
    <source>
        <dbReference type="Proteomes" id="UP000799779"/>
    </source>
</evidence>
<keyword evidence="2" id="KW-1185">Reference proteome</keyword>
<gene>
    <name evidence="1" type="ORF">P154DRAFT_517271</name>
</gene>
<organism evidence="1 2">
    <name type="scientific">Amniculicola lignicola CBS 123094</name>
    <dbReference type="NCBI Taxonomy" id="1392246"/>
    <lineage>
        <taxon>Eukaryota</taxon>
        <taxon>Fungi</taxon>
        <taxon>Dikarya</taxon>
        <taxon>Ascomycota</taxon>
        <taxon>Pezizomycotina</taxon>
        <taxon>Dothideomycetes</taxon>
        <taxon>Pleosporomycetidae</taxon>
        <taxon>Pleosporales</taxon>
        <taxon>Amniculicolaceae</taxon>
        <taxon>Amniculicola</taxon>
    </lineage>
</organism>
<proteinExistence type="predicted"/>
<evidence type="ECO:0000313" key="1">
    <source>
        <dbReference type="EMBL" id="KAF2007612.1"/>
    </source>
</evidence>
<dbReference type="Proteomes" id="UP000799779">
    <property type="component" value="Unassembled WGS sequence"/>
</dbReference>
<protein>
    <submittedName>
        <fullName evidence="1">Uncharacterized protein</fullName>
    </submittedName>
</protein>
<accession>A0A6A5X3W0</accession>
<reference evidence="1" key="1">
    <citation type="journal article" date="2020" name="Stud. Mycol.">
        <title>101 Dothideomycetes genomes: a test case for predicting lifestyles and emergence of pathogens.</title>
        <authorList>
            <person name="Haridas S."/>
            <person name="Albert R."/>
            <person name="Binder M."/>
            <person name="Bloem J."/>
            <person name="Labutti K."/>
            <person name="Salamov A."/>
            <person name="Andreopoulos B."/>
            <person name="Baker S."/>
            <person name="Barry K."/>
            <person name="Bills G."/>
            <person name="Bluhm B."/>
            <person name="Cannon C."/>
            <person name="Castanera R."/>
            <person name="Culley D."/>
            <person name="Daum C."/>
            <person name="Ezra D."/>
            <person name="Gonzalez J."/>
            <person name="Henrissat B."/>
            <person name="Kuo A."/>
            <person name="Liang C."/>
            <person name="Lipzen A."/>
            <person name="Lutzoni F."/>
            <person name="Magnuson J."/>
            <person name="Mondo S."/>
            <person name="Nolan M."/>
            <person name="Ohm R."/>
            <person name="Pangilinan J."/>
            <person name="Park H.-J."/>
            <person name="Ramirez L."/>
            <person name="Alfaro M."/>
            <person name="Sun H."/>
            <person name="Tritt A."/>
            <person name="Yoshinaga Y."/>
            <person name="Zwiers L.-H."/>
            <person name="Turgeon B."/>
            <person name="Goodwin S."/>
            <person name="Spatafora J."/>
            <person name="Crous P."/>
            <person name="Grigoriev I."/>
        </authorList>
    </citation>
    <scope>NUCLEOTIDE SEQUENCE</scope>
    <source>
        <strain evidence="1">CBS 123094</strain>
    </source>
</reference>
<sequence length="111" mass="12336">MSQRIFVTCRSNHDPIIVGNLACEALLGRKFIYDKDYIRSAGNFENTHNPTKCQVLIDCAVADADPKTKIPLTCYKADSNGDQIILSCVGSSPMLYTYLQKNYAWGRRGAA</sequence>
<dbReference type="AlphaFoldDB" id="A0A6A5X3W0"/>
<dbReference type="EMBL" id="ML977557">
    <property type="protein sequence ID" value="KAF2007612.1"/>
    <property type="molecule type" value="Genomic_DNA"/>
</dbReference>